<dbReference type="InterPro" id="IPR002201">
    <property type="entry name" value="Glyco_trans_9"/>
</dbReference>
<evidence type="ECO:0000313" key="2">
    <source>
        <dbReference type="Proteomes" id="UP000529637"/>
    </source>
</evidence>
<evidence type="ECO:0000313" key="1">
    <source>
        <dbReference type="EMBL" id="NUZ05312.1"/>
    </source>
</evidence>
<dbReference type="GO" id="GO:0016757">
    <property type="term" value="F:glycosyltransferase activity"/>
    <property type="evidence" value="ECO:0007669"/>
    <property type="project" value="InterPro"/>
</dbReference>
<gene>
    <name evidence="1" type="ORF">HQN59_06010</name>
</gene>
<dbReference type="EMBL" id="JABWMJ010000002">
    <property type="protein sequence ID" value="NUZ05312.1"/>
    <property type="molecule type" value="Genomic_DNA"/>
</dbReference>
<reference evidence="1 2" key="1">
    <citation type="submission" date="2020-06" db="EMBL/GenBank/DDBJ databases">
        <title>Schlegella sp. ID0723 isolated from air conditioner.</title>
        <authorList>
            <person name="Kim D.Y."/>
            <person name="Kim D.-U."/>
        </authorList>
    </citation>
    <scope>NUCLEOTIDE SEQUENCE [LARGE SCALE GENOMIC DNA]</scope>
    <source>
        <strain evidence="1 2">ID0723</strain>
    </source>
</reference>
<dbReference type="Pfam" id="PF01075">
    <property type="entry name" value="Glyco_transf_9"/>
    <property type="match status" value="1"/>
</dbReference>
<keyword evidence="2" id="KW-1185">Reference proteome</keyword>
<dbReference type="AlphaFoldDB" id="A0A7Y6TVU2"/>
<sequence>MSAAPAALVRLARHAVTQPVEPPVPNDDAGLYARKGPWRLAFRAARRRGEVAASGQAAFETSRIDPAWRRAVWFHPEMPQIGDSLLDLAPRSLLVEHGIAVDVVLPRALAGVYRGDGWFRRVIGPDEPFGAIDHDFAIVDSRGWKALAPKRRMAPRLPWVSVRGDYLAYDYQRGLLATRRFADLLGVRLDAAAEHRHARQKLDVPASPALAEAAAGRIAITLGGVQPHRVYCGWPDVARALVARGHRRIALLGSSNGAALAHAVRAALAGGDADVLDLVGKTDIAVTRNAMAASAAVLAVDGGLMHLACTTETPMLALFDATSLPVWRVPPDFDGRTLVSASADVNGIAPGAVVDAALALFDARGIAPDTARD</sequence>
<comment type="caution">
    <text evidence="1">The sequence shown here is derived from an EMBL/GenBank/DDBJ whole genome shotgun (WGS) entry which is preliminary data.</text>
</comment>
<organism evidence="1 2">
    <name type="scientific">Piscinibacter koreensis</name>
    <dbReference type="NCBI Taxonomy" id="2742824"/>
    <lineage>
        <taxon>Bacteria</taxon>
        <taxon>Pseudomonadati</taxon>
        <taxon>Pseudomonadota</taxon>
        <taxon>Betaproteobacteria</taxon>
        <taxon>Burkholderiales</taxon>
        <taxon>Sphaerotilaceae</taxon>
        <taxon>Piscinibacter</taxon>
    </lineage>
</organism>
<dbReference type="RefSeq" id="WP_176067064.1">
    <property type="nucleotide sequence ID" value="NZ_JABWMJ010000002.1"/>
</dbReference>
<proteinExistence type="predicted"/>
<name>A0A7Y6TVU2_9BURK</name>
<protein>
    <recommendedName>
        <fullName evidence="3">Heptosyltransferase</fullName>
    </recommendedName>
</protein>
<dbReference type="Gene3D" id="3.40.50.2000">
    <property type="entry name" value="Glycogen Phosphorylase B"/>
    <property type="match status" value="1"/>
</dbReference>
<dbReference type="SUPFAM" id="SSF53756">
    <property type="entry name" value="UDP-Glycosyltransferase/glycogen phosphorylase"/>
    <property type="match status" value="1"/>
</dbReference>
<dbReference type="Proteomes" id="UP000529637">
    <property type="component" value="Unassembled WGS sequence"/>
</dbReference>
<accession>A0A7Y6TVU2</accession>
<evidence type="ECO:0008006" key="3">
    <source>
        <dbReference type="Google" id="ProtNLM"/>
    </source>
</evidence>